<keyword evidence="3" id="KW-1185">Reference proteome</keyword>
<dbReference type="EMBL" id="FQVU01000006">
    <property type="protein sequence ID" value="SHH45757.1"/>
    <property type="molecule type" value="Genomic_DNA"/>
</dbReference>
<evidence type="ECO:0000313" key="2">
    <source>
        <dbReference type="EMBL" id="SHH45757.1"/>
    </source>
</evidence>
<name>A0A1M5T4S7_9ACTN</name>
<sequence length="174" mass="18425">MVRSTLVPIPNDVTIGDLDRAFARRTVRNSGVATTRVAKRSKPGGPYRVTFAHASSSYGELGRVLLAPTADGRSLMVRSRDSAGRTYDGMLYGLGALFVSIGVAMAPLDDWHLKGPLVSVVAGVLLGVFARLMTSVNRSGENEAAVQAAALAFDLARQARGDGVAPDDTRSRPR</sequence>
<dbReference type="Proteomes" id="UP000186132">
    <property type="component" value="Unassembled WGS sequence"/>
</dbReference>
<protein>
    <submittedName>
        <fullName evidence="2">Uncharacterized protein</fullName>
    </submittedName>
</protein>
<reference evidence="2 3" key="1">
    <citation type="submission" date="2016-11" db="EMBL/GenBank/DDBJ databases">
        <authorList>
            <person name="Jaros S."/>
            <person name="Januszkiewicz K."/>
            <person name="Wedrychowicz H."/>
        </authorList>
    </citation>
    <scope>NUCLEOTIDE SEQUENCE [LARGE SCALE GENOMIC DNA]</scope>
    <source>
        <strain evidence="2 3">DSM 45627</strain>
    </source>
</reference>
<evidence type="ECO:0000313" key="3">
    <source>
        <dbReference type="Proteomes" id="UP000186132"/>
    </source>
</evidence>
<dbReference type="AlphaFoldDB" id="A0A1M5T4S7"/>
<evidence type="ECO:0000256" key="1">
    <source>
        <dbReference type="SAM" id="Phobius"/>
    </source>
</evidence>
<feature type="transmembrane region" description="Helical" evidence="1">
    <location>
        <begin position="89"/>
        <end position="108"/>
    </location>
</feature>
<gene>
    <name evidence="2" type="ORF">SAMN05443575_3909</name>
</gene>
<organism evidence="2 3">
    <name type="scientific">Jatrophihabitans endophyticus</name>
    <dbReference type="NCBI Taxonomy" id="1206085"/>
    <lineage>
        <taxon>Bacteria</taxon>
        <taxon>Bacillati</taxon>
        <taxon>Actinomycetota</taxon>
        <taxon>Actinomycetes</taxon>
        <taxon>Jatrophihabitantales</taxon>
        <taxon>Jatrophihabitantaceae</taxon>
        <taxon>Jatrophihabitans</taxon>
    </lineage>
</organism>
<keyword evidence="1" id="KW-0812">Transmembrane</keyword>
<feature type="transmembrane region" description="Helical" evidence="1">
    <location>
        <begin position="114"/>
        <end position="133"/>
    </location>
</feature>
<accession>A0A1M5T4S7</accession>
<keyword evidence="1" id="KW-1133">Transmembrane helix</keyword>
<keyword evidence="1" id="KW-0472">Membrane</keyword>
<proteinExistence type="predicted"/>